<evidence type="ECO:0000313" key="3">
    <source>
        <dbReference type="Proteomes" id="UP000245699"/>
    </source>
</evidence>
<accession>A0A2T9YGS7</accession>
<feature type="compositionally biased region" description="Polar residues" evidence="1">
    <location>
        <begin position="171"/>
        <end position="182"/>
    </location>
</feature>
<name>A0A2T9YGS7_9FUNG</name>
<evidence type="ECO:0000313" key="2">
    <source>
        <dbReference type="EMBL" id="PVU91525.1"/>
    </source>
</evidence>
<sequence>MLYTPNSSSSEKVILLFKIPGKRPQNWTPPVVVQKQLTKQQVFWEWMKTKHGFLATSVLSNYINGLSEFNFDSSLNELGLTKNETIVQLNNIYKSLYNRDIVEPSEKSFEIRMPQINPIRDSIISRNINIKETSPSEFSHSPSYNGLSKAGVHSVESLYEYGDGRRHLDSSAVSFSPESRTGSLHHIAKDTPSPIKPLNINTEYIQSVQIFKDSSNSGNKHPNNTNEKQYSVHTNQKLQVVDHLDLKDFESSFQDSINKLKSRDSSTSRPGVSKILQVGTNIKKEQSTTHLNQNALSNSQKPQISEKIIFFQSGDSSKQDTRSILQPDSTRDGLINLNYNHANSNVSPYKQLPEAGLGSQQYVDDFDKVSSISGVQLSGMQTNVVTRDASPTHYNQYFTNDQRKNEIKSENLGEENITSVSTRNIEFTDNRIGVNNNFMTTLEEQNESDIQYDSVSRSALRDALMSEMGSAPMSSMIQSRLFNWRDK</sequence>
<dbReference type="OrthoDB" id="10684481at2759"/>
<gene>
    <name evidence="2" type="ORF">BB559_004084</name>
</gene>
<reference evidence="2 3" key="1">
    <citation type="journal article" date="2018" name="MBio">
        <title>Comparative Genomics Reveals the Core Gene Toolbox for the Fungus-Insect Symbiosis.</title>
        <authorList>
            <person name="Wang Y."/>
            <person name="Stata M."/>
            <person name="Wang W."/>
            <person name="Stajich J.E."/>
            <person name="White M.M."/>
            <person name="Moncalvo J.M."/>
        </authorList>
    </citation>
    <scope>NUCLEOTIDE SEQUENCE [LARGE SCALE GENOMIC DNA]</scope>
    <source>
        <strain evidence="2 3">AUS-77-4</strain>
    </source>
</reference>
<organism evidence="2 3">
    <name type="scientific">Furculomyces boomerangus</name>
    <dbReference type="NCBI Taxonomy" id="61424"/>
    <lineage>
        <taxon>Eukaryota</taxon>
        <taxon>Fungi</taxon>
        <taxon>Fungi incertae sedis</taxon>
        <taxon>Zoopagomycota</taxon>
        <taxon>Kickxellomycotina</taxon>
        <taxon>Harpellomycetes</taxon>
        <taxon>Harpellales</taxon>
        <taxon>Harpellaceae</taxon>
        <taxon>Furculomyces</taxon>
    </lineage>
</organism>
<keyword evidence="3" id="KW-1185">Reference proteome</keyword>
<proteinExistence type="predicted"/>
<dbReference type="EMBL" id="MBFT01000412">
    <property type="protein sequence ID" value="PVU91525.1"/>
    <property type="molecule type" value="Genomic_DNA"/>
</dbReference>
<protein>
    <submittedName>
        <fullName evidence="2">Uncharacterized protein</fullName>
    </submittedName>
</protein>
<feature type="region of interest" description="Disordered" evidence="1">
    <location>
        <begin position="170"/>
        <end position="198"/>
    </location>
</feature>
<feature type="region of interest" description="Disordered" evidence="1">
    <location>
        <begin position="213"/>
        <end position="232"/>
    </location>
</feature>
<dbReference type="AlphaFoldDB" id="A0A2T9YGS7"/>
<comment type="caution">
    <text evidence="2">The sequence shown here is derived from an EMBL/GenBank/DDBJ whole genome shotgun (WGS) entry which is preliminary data.</text>
</comment>
<evidence type="ECO:0000256" key="1">
    <source>
        <dbReference type="SAM" id="MobiDB-lite"/>
    </source>
</evidence>
<dbReference type="Proteomes" id="UP000245699">
    <property type="component" value="Unassembled WGS sequence"/>
</dbReference>